<evidence type="ECO:0000256" key="2">
    <source>
        <dbReference type="ARBA" id="ARBA00023242"/>
    </source>
</evidence>
<dbReference type="Gene3D" id="1.10.246.220">
    <property type="match status" value="1"/>
</dbReference>
<comment type="subcellular location">
    <subcellularLocation>
        <location evidence="1">Nucleus</location>
    </subcellularLocation>
</comment>
<evidence type="ECO:0000313" key="5">
    <source>
        <dbReference type="EMBL" id="CAI9268080.1"/>
    </source>
</evidence>
<dbReference type="PROSITE" id="PS51294">
    <property type="entry name" value="HTH_MYB"/>
    <property type="match status" value="1"/>
</dbReference>
<name>A0AA35Y7J6_LACSI</name>
<evidence type="ECO:0000256" key="1">
    <source>
        <dbReference type="ARBA" id="ARBA00004123"/>
    </source>
</evidence>
<dbReference type="InterPro" id="IPR017930">
    <property type="entry name" value="Myb_dom"/>
</dbReference>
<sequence>MKYWVENDNDGGRDENREMKKRRKRKVVMVMLERKTVVVVRLIPHASPHPDSKYKFHSDFLQDISIPSNNNLTPPFLTFSQSSSEFIACFLLIVLMNQVEEESLYHSLEEEAIDVDCLLVEPRSDQVSVSSWCFEEDNIGKCIKTEDASYNLGVPDSNINMEGVDTTKLNALDVLPHEVGVENLLTSNGISPCDDYLIDIGYVDHGACIDYVSNEPLHVGNSSSESPFPMFRNKGNFGIQNSLTDSIPESECQNYFLGNIFGTESKTVDKFEDFSKSFIDEEDDEGNLPLQFAQTGMELTPFRQDLLANSAQEHGVGGITHKRSRKPTKRYIDESSNLTLKNCKKRKEPSSMSKVKMSTVRRVKSQNEIKPKENIQSSEISFGKAIQVPFISQCPTECQKISPPTMTENQIESYSSGSGDDSETQMMRSMTGKWTHIKKLLFSTSVHRTPVDLKDKWRNLLKASRALKGSRIEDEQKRSQPWRPLPKSILCRVRELASTYPYPREANNSKISKSKFPIGPHVSFSEGIKGNKSVGQEEEGSCRSSPGVSTPLLMSSQPSPKINALPFSRLPANIRVSLRLRQYIPYPIVEDGDRLQPPIISVFLPQPVLADQP</sequence>
<accession>A0AA35Y7J6</accession>
<evidence type="ECO:0000259" key="4">
    <source>
        <dbReference type="PROSITE" id="PS51294"/>
    </source>
</evidence>
<feature type="compositionally biased region" description="Polar residues" evidence="3">
    <location>
        <begin position="402"/>
        <end position="411"/>
    </location>
</feature>
<keyword evidence="6" id="KW-1185">Reference proteome</keyword>
<reference evidence="5" key="1">
    <citation type="submission" date="2023-04" db="EMBL/GenBank/DDBJ databases">
        <authorList>
            <person name="Vijverberg K."/>
            <person name="Xiong W."/>
            <person name="Schranz E."/>
        </authorList>
    </citation>
    <scope>NUCLEOTIDE SEQUENCE</scope>
</reference>
<organism evidence="5 6">
    <name type="scientific">Lactuca saligna</name>
    <name type="common">Willowleaf lettuce</name>
    <dbReference type="NCBI Taxonomy" id="75948"/>
    <lineage>
        <taxon>Eukaryota</taxon>
        <taxon>Viridiplantae</taxon>
        <taxon>Streptophyta</taxon>
        <taxon>Embryophyta</taxon>
        <taxon>Tracheophyta</taxon>
        <taxon>Spermatophyta</taxon>
        <taxon>Magnoliopsida</taxon>
        <taxon>eudicotyledons</taxon>
        <taxon>Gunneridae</taxon>
        <taxon>Pentapetalae</taxon>
        <taxon>asterids</taxon>
        <taxon>campanulids</taxon>
        <taxon>Asterales</taxon>
        <taxon>Asteraceae</taxon>
        <taxon>Cichorioideae</taxon>
        <taxon>Cichorieae</taxon>
        <taxon>Lactucinae</taxon>
        <taxon>Lactuca</taxon>
    </lineage>
</organism>
<feature type="region of interest" description="Disordered" evidence="3">
    <location>
        <begin position="401"/>
        <end position="425"/>
    </location>
</feature>
<dbReference type="SUPFAM" id="SSF46689">
    <property type="entry name" value="Homeodomain-like"/>
    <property type="match status" value="1"/>
</dbReference>
<proteinExistence type="predicted"/>
<evidence type="ECO:0000313" key="6">
    <source>
        <dbReference type="Proteomes" id="UP001177003"/>
    </source>
</evidence>
<feature type="region of interest" description="Disordered" evidence="3">
    <location>
        <begin position="343"/>
        <end position="366"/>
    </location>
</feature>
<feature type="region of interest" description="Disordered" evidence="3">
    <location>
        <begin position="527"/>
        <end position="548"/>
    </location>
</feature>
<gene>
    <name evidence="5" type="ORF">LSALG_LOCUS8524</name>
</gene>
<dbReference type="EMBL" id="OX465077">
    <property type="protein sequence ID" value="CAI9268080.1"/>
    <property type="molecule type" value="Genomic_DNA"/>
</dbReference>
<keyword evidence="2" id="KW-0539">Nucleus</keyword>
<dbReference type="CDD" id="cd11660">
    <property type="entry name" value="SANT_TRF"/>
    <property type="match status" value="1"/>
</dbReference>
<dbReference type="PANTHER" id="PTHR47122">
    <property type="entry name" value="MYB-LIKE DNA-BINDING DOMAIN CONTAINING PROTEIN, EXPRESSED"/>
    <property type="match status" value="1"/>
</dbReference>
<evidence type="ECO:0000256" key="3">
    <source>
        <dbReference type="SAM" id="MobiDB-lite"/>
    </source>
</evidence>
<dbReference type="GO" id="GO:0005634">
    <property type="term" value="C:nucleus"/>
    <property type="evidence" value="ECO:0007669"/>
    <property type="project" value="UniProtKB-SubCell"/>
</dbReference>
<dbReference type="Proteomes" id="UP001177003">
    <property type="component" value="Chromosome 1"/>
</dbReference>
<dbReference type="AlphaFoldDB" id="A0AA35Y7J6"/>
<dbReference type="InterPro" id="IPR009057">
    <property type="entry name" value="Homeodomain-like_sf"/>
</dbReference>
<feature type="region of interest" description="Disordered" evidence="3">
    <location>
        <begin position="1"/>
        <end position="21"/>
    </location>
</feature>
<feature type="domain" description="HTH myb-type" evidence="4">
    <location>
        <begin position="431"/>
        <end position="465"/>
    </location>
</feature>
<protein>
    <recommendedName>
        <fullName evidence="4">HTH myb-type domain-containing protein</fullName>
    </recommendedName>
</protein>
<dbReference type="PANTHER" id="PTHR47122:SF13">
    <property type="entry name" value="HOMEODOMAIN-LIKE PROTEIN-RELATED"/>
    <property type="match status" value="1"/>
</dbReference>